<dbReference type="EMBL" id="CAICTM010000075">
    <property type="protein sequence ID" value="CAB9500122.1"/>
    <property type="molecule type" value="Genomic_DNA"/>
</dbReference>
<evidence type="ECO:0000256" key="1">
    <source>
        <dbReference type="SAM" id="MobiDB-lite"/>
    </source>
</evidence>
<dbReference type="Pfam" id="PF01764">
    <property type="entry name" value="Lipase_3"/>
    <property type="match status" value="1"/>
</dbReference>
<feature type="region of interest" description="Disordered" evidence="1">
    <location>
        <begin position="178"/>
        <end position="227"/>
    </location>
</feature>
<feature type="signal peptide" evidence="2">
    <location>
        <begin position="1"/>
        <end position="23"/>
    </location>
</feature>
<feature type="chain" id="PRO_5040501426" description="Fungal lipase-type domain-containing protein" evidence="2">
    <location>
        <begin position="24"/>
        <end position="696"/>
    </location>
</feature>
<dbReference type="SUPFAM" id="SSF53474">
    <property type="entry name" value="alpha/beta-Hydrolases"/>
    <property type="match status" value="1"/>
</dbReference>
<reference evidence="4" key="1">
    <citation type="submission" date="2020-06" db="EMBL/GenBank/DDBJ databases">
        <authorList>
            <consortium name="Plant Systems Biology data submission"/>
        </authorList>
    </citation>
    <scope>NUCLEOTIDE SEQUENCE</scope>
    <source>
        <strain evidence="4">D6</strain>
    </source>
</reference>
<name>A0A9N8DC41_9STRA</name>
<evidence type="ECO:0000256" key="2">
    <source>
        <dbReference type="SAM" id="SignalP"/>
    </source>
</evidence>
<gene>
    <name evidence="4" type="ORF">SEMRO_76_G041610.1</name>
</gene>
<keyword evidence="2" id="KW-0732">Signal</keyword>
<protein>
    <recommendedName>
        <fullName evidence="3">Fungal lipase-type domain-containing protein</fullName>
    </recommendedName>
</protein>
<evidence type="ECO:0000313" key="5">
    <source>
        <dbReference type="Proteomes" id="UP001153069"/>
    </source>
</evidence>
<evidence type="ECO:0000313" key="4">
    <source>
        <dbReference type="EMBL" id="CAB9500122.1"/>
    </source>
</evidence>
<dbReference type="Proteomes" id="UP001153069">
    <property type="component" value="Unassembled WGS sequence"/>
</dbReference>
<proteinExistence type="predicted"/>
<dbReference type="InterPro" id="IPR002921">
    <property type="entry name" value="Fungal_lipase-type"/>
</dbReference>
<feature type="domain" description="Fungal lipase-type" evidence="3">
    <location>
        <begin position="373"/>
        <end position="468"/>
    </location>
</feature>
<evidence type="ECO:0000259" key="3">
    <source>
        <dbReference type="Pfam" id="PF01764"/>
    </source>
</evidence>
<accession>A0A9N8DC41</accession>
<comment type="caution">
    <text evidence="4">The sequence shown here is derived from an EMBL/GenBank/DDBJ whole genome shotgun (WGS) entry which is preliminary data.</text>
</comment>
<keyword evidence="5" id="KW-1185">Reference proteome</keyword>
<dbReference type="OrthoDB" id="55962at2759"/>
<dbReference type="AlphaFoldDB" id="A0A9N8DC41"/>
<sequence length="696" mass="77789">MNMTSRQLLFLLLSLSGTVPSSSSAISQHATEQDFVHCETLWMGGSTPQNRDNDSNDDIANTPGKLCVQLTRSNPNAEQPHHLTVFHLLNDKHGYILDESYLWVGSDPSNMPRSLASWPFYYHVNTTTHDTTSIKSDLTVNIPLDKNNSAPQFCQDGQDTTTVYLAVHPVILQQSTHRSHHQYGVPETSISGLPVVTEPNTRSLPKLQDQPNLRRASATTGQDGVSSRHQDSGVWWMELELTVQGLCNQEHASSSSVSPHQPRIVQLQQRQRRLDWQSSRRRLSSGCHGGATRVSRIATLEDTAADPTNQVLTESFIHQFHIITTLSAHVAYDTQVTRKEDYYRTIYDQFYAYNDGLNDAAIVAKVDNICYGVFRGTVEYNYFDEMQNLLPGYRKVDGTDCYVRRGLYDAYFTNYATQFEDSVRDCVNSCDDGDCELVFTGGSQGAAVAVVASIRFYQEFDPTVMSMGVMRTFLPTSPFDDHAPCTHVNEEKHYHFVLTDDVLKAYDPIPYVYAFWAKNVGHEILYDGNGNFNYQGLAPNYIMRREPGNYAIHTRWNYVVKSQRAYENACLPYPAYGWVDGHWCTDHDNCMPTSYCSDIAGSTCQPKLEVGSDCHNSDACLSGSCVDGICFMVSKKQLLTPIGNKCWTNGQCGSGRCEGFIGFSTCQMQLESGASCNEHSDCLSGHCAGMIDGKCL</sequence>
<dbReference type="Gene3D" id="3.40.50.1820">
    <property type="entry name" value="alpha/beta hydrolase"/>
    <property type="match status" value="1"/>
</dbReference>
<dbReference type="InterPro" id="IPR029058">
    <property type="entry name" value="AB_hydrolase_fold"/>
</dbReference>
<dbReference type="GO" id="GO:0006629">
    <property type="term" value="P:lipid metabolic process"/>
    <property type="evidence" value="ECO:0007669"/>
    <property type="project" value="InterPro"/>
</dbReference>
<organism evidence="4 5">
    <name type="scientific">Seminavis robusta</name>
    <dbReference type="NCBI Taxonomy" id="568900"/>
    <lineage>
        <taxon>Eukaryota</taxon>
        <taxon>Sar</taxon>
        <taxon>Stramenopiles</taxon>
        <taxon>Ochrophyta</taxon>
        <taxon>Bacillariophyta</taxon>
        <taxon>Bacillariophyceae</taxon>
        <taxon>Bacillariophycidae</taxon>
        <taxon>Naviculales</taxon>
        <taxon>Naviculaceae</taxon>
        <taxon>Seminavis</taxon>
    </lineage>
</organism>